<dbReference type="EMBL" id="LR862137">
    <property type="protein sequence ID" value="CAD1844143.1"/>
    <property type="molecule type" value="Genomic_DNA"/>
</dbReference>
<proteinExistence type="predicted"/>
<name>A0A6V7QLY9_ANACO</name>
<gene>
    <name evidence="2" type="ORF">CB5_LOCUS27354</name>
</gene>
<feature type="compositionally biased region" description="Basic and acidic residues" evidence="1">
    <location>
        <begin position="106"/>
        <end position="130"/>
    </location>
</feature>
<feature type="region of interest" description="Disordered" evidence="1">
    <location>
        <begin position="98"/>
        <end position="183"/>
    </location>
</feature>
<accession>A0A6V7QLY9</accession>
<protein>
    <submittedName>
        <fullName evidence="2">Uncharacterized protein</fullName>
    </submittedName>
</protein>
<sequence length="282" mass="30284">MDRLPLPIYRFMRARPSYLSAFVPRSDDFTSRQNRRCNAILVDVLPPANLRHFSQDTIANELANRFGGYPNDFHVARYSERDYVLFLPEWDLADAIGRENPPNGRADQHIPHERSSARDLHAARSDRGRCSSDGGDSNSDASWNSSEIRDRRRAMHPFVHRGRRASPARIADPSRQEPPLDCAPLLPTLLLTSATGTSSGLQAPPGSDATPAAEPSAEPSALSLAMMAPPLFARSPGCTPASGLAADVASVGMLAAGVASTGGPASLTLSNLNSVDPSFCPT</sequence>
<feature type="compositionally biased region" description="Low complexity" evidence="1">
    <location>
        <begin position="131"/>
        <end position="146"/>
    </location>
</feature>
<evidence type="ECO:0000313" key="2">
    <source>
        <dbReference type="EMBL" id="CAD1844143.1"/>
    </source>
</evidence>
<dbReference type="AlphaFoldDB" id="A0A6V7QLY9"/>
<evidence type="ECO:0000256" key="1">
    <source>
        <dbReference type="SAM" id="MobiDB-lite"/>
    </source>
</evidence>
<organism evidence="2">
    <name type="scientific">Ananas comosus var. bracteatus</name>
    <name type="common">red pineapple</name>
    <dbReference type="NCBI Taxonomy" id="296719"/>
    <lineage>
        <taxon>Eukaryota</taxon>
        <taxon>Viridiplantae</taxon>
        <taxon>Streptophyta</taxon>
        <taxon>Embryophyta</taxon>
        <taxon>Tracheophyta</taxon>
        <taxon>Spermatophyta</taxon>
        <taxon>Magnoliopsida</taxon>
        <taxon>Liliopsida</taxon>
        <taxon>Poales</taxon>
        <taxon>Bromeliaceae</taxon>
        <taxon>Bromelioideae</taxon>
        <taxon>Ananas</taxon>
    </lineage>
</organism>
<reference evidence="2" key="1">
    <citation type="submission" date="2020-07" db="EMBL/GenBank/DDBJ databases">
        <authorList>
            <person name="Lin J."/>
        </authorList>
    </citation>
    <scope>NUCLEOTIDE SEQUENCE</scope>
</reference>
<feature type="compositionally biased region" description="Basic residues" evidence="1">
    <location>
        <begin position="151"/>
        <end position="166"/>
    </location>
</feature>
<feature type="region of interest" description="Disordered" evidence="1">
    <location>
        <begin position="195"/>
        <end position="218"/>
    </location>
</feature>